<accession>A0AAV2INV5</accession>
<dbReference type="GO" id="GO:0005452">
    <property type="term" value="F:solute:inorganic anion antiporter activity"/>
    <property type="evidence" value="ECO:0007669"/>
    <property type="project" value="InterPro"/>
</dbReference>
<comment type="caution">
    <text evidence="1">The sequence shown here is derived from an EMBL/GenBank/DDBJ whole genome shotgun (WGS) entry which is preliminary data.</text>
</comment>
<proteinExistence type="predicted"/>
<dbReference type="GO" id="GO:0016020">
    <property type="term" value="C:membrane"/>
    <property type="evidence" value="ECO:0007669"/>
    <property type="project" value="InterPro"/>
</dbReference>
<organism evidence="1 2">
    <name type="scientific">Lymnaea stagnalis</name>
    <name type="common">Great pond snail</name>
    <name type="synonym">Helix stagnalis</name>
    <dbReference type="NCBI Taxonomy" id="6523"/>
    <lineage>
        <taxon>Eukaryota</taxon>
        <taxon>Metazoa</taxon>
        <taxon>Spiralia</taxon>
        <taxon>Lophotrochozoa</taxon>
        <taxon>Mollusca</taxon>
        <taxon>Gastropoda</taxon>
        <taxon>Heterobranchia</taxon>
        <taxon>Euthyneura</taxon>
        <taxon>Panpulmonata</taxon>
        <taxon>Hygrophila</taxon>
        <taxon>Lymnaeoidea</taxon>
        <taxon>Lymnaeidae</taxon>
        <taxon>Lymnaea</taxon>
    </lineage>
</organism>
<dbReference type="GO" id="GO:0006820">
    <property type="term" value="P:monoatomic anion transport"/>
    <property type="evidence" value="ECO:0007669"/>
    <property type="project" value="InterPro"/>
</dbReference>
<name>A0AAV2INV5_LYMST</name>
<dbReference type="SUPFAM" id="SSF55804">
    <property type="entry name" value="Phoshotransferase/anion transport protein"/>
    <property type="match status" value="1"/>
</dbReference>
<keyword evidence="2" id="KW-1185">Reference proteome</keyword>
<dbReference type="InterPro" id="IPR003024">
    <property type="entry name" value="Na/HCO3_transpt"/>
</dbReference>
<sequence length="71" mass="7961">MLAGINEFISNLTALPSCVWDPSTRIEPPAKIPSQDFRRSTKKALEENQKLVEEAIAGHDDEDPQLKRTGR</sequence>
<dbReference type="Gene3D" id="3.40.930.10">
    <property type="entry name" value="Mannitol-specific EII, Chain A"/>
    <property type="match status" value="1"/>
</dbReference>
<dbReference type="InterPro" id="IPR016152">
    <property type="entry name" value="PTrfase/Anion_transptr"/>
</dbReference>
<protein>
    <submittedName>
        <fullName evidence="1">Uncharacterized protein</fullName>
    </submittedName>
</protein>
<evidence type="ECO:0000313" key="1">
    <source>
        <dbReference type="EMBL" id="CAL1547545.1"/>
    </source>
</evidence>
<reference evidence="1 2" key="1">
    <citation type="submission" date="2024-04" db="EMBL/GenBank/DDBJ databases">
        <authorList>
            <consortium name="Genoscope - CEA"/>
            <person name="William W."/>
        </authorList>
    </citation>
    <scope>NUCLEOTIDE SEQUENCE [LARGE SCALE GENOMIC DNA]</scope>
</reference>
<gene>
    <name evidence="1" type="ORF">GSLYS_00020862001</name>
</gene>
<evidence type="ECO:0000313" key="2">
    <source>
        <dbReference type="Proteomes" id="UP001497497"/>
    </source>
</evidence>
<dbReference type="PRINTS" id="PR01232">
    <property type="entry name" value="NAHCO3TRSPRT"/>
</dbReference>
<feature type="non-terminal residue" evidence="1">
    <location>
        <position position="71"/>
    </location>
</feature>
<dbReference type="EMBL" id="CAXITT010001005">
    <property type="protein sequence ID" value="CAL1547545.1"/>
    <property type="molecule type" value="Genomic_DNA"/>
</dbReference>
<dbReference type="Proteomes" id="UP001497497">
    <property type="component" value="Unassembled WGS sequence"/>
</dbReference>
<dbReference type="AlphaFoldDB" id="A0AAV2INV5"/>